<protein>
    <submittedName>
        <fullName evidence="1">Uncharacterized protein</fullName>
    </submittedName>
</protein>
<keyword evidence="3" id="KW-1185">Reference proteome</keyword>
<name>A0AAN9L160_PHACN</name>
<organism evidence="1 3">
    <name type="scientific">Phaseolus coccineus</name>
    <name type="common">Scarlet runner bean</name>
    <name type="synonym">Phaseolus multiflorus</name>
    <dbReference type="NCBI Taxonomy" id="3886"/>
    <lineage>
        <taxon>Eukaryota</taxon>
        <taxon>Viridiplantae</taxon>
        <taxon>Streptophyta</taxon>
        <taxon>Embryophyta</taxon>
        <taxon>Tracheophyta</taxon>
        <taxon>Spermatophyta</taxon>
        <taxon>Magnoliopsida</taxon>
        <taxon>eudicotyledons</taxon>
        <taxon>Gunneridae</taxon>
        <taxon>Pentapetalae</taxon>
        <taxon>rosids</taxon>
        <taxon>fabids</taxon>
        <taxon>Fabales</taxon>
        <taxon>Fabaceae</taxon>
        <taxon>Papilionoideae</taxon>
        <taxon>50 kb inversion clade</taxon>
        <taxon>NPAAA clade</taxon>
        <taxon>indigoferoid/millettioid clade</taxon>
        <taxon>Phaseoleae</taxon>
        <taxon>Phaseolus</taxon>
    </lineage>
</organism>
<proteinExistence type="predicted"/>
<reference evidence="1 3" key="1">
    <citation type="submission" date="2024-01" db="EMBL/GenBank/DDBJ databases">
        <title>The genomes of 5 underutilized Papilionoideae crops provide insights into root nodulation and disease resistanc.</title>
        <authorList>
            <person name="Jiang F."/>
        </authorList>
    </citation>
    <scope>NUCLEOTIDE SEQUENCE [LARGE SCALE GENOMIC DNA]</scope>
    <source>
        <strain evidence="1">JINMINGXINNONG_FW02</strain>
        <tissue evidence="1">Leaves</tissue>
    </source>
</reference>
<dbReference type="AlphaFoldDB" id="A0AAN9L160"/>
<dbReference type="EMBL" id="JAYMYR010000104">
    <property type="protein sequence ID" value="KAK7325801.1"/>
    <property type="molecule type" value="Genomic_DNA"/>
</dbReference>
<sequence>MRAPVVAVLNERQCSSSFVPVNDHKALNCPSSLLALFYYKGLTSARQRNDFFPKPTSSFIERLSLLTIKAMVRAV</sequence>
<comment type="caution">
    <text evidence="1">The sequence shown here is derived from an EMBL/GenBank/DDBJ whole genome shotgun (WGS) entry which is preliminary data.</text>
</comment>
<evidence type="ECO:0000313" key="2">
    <source>
        <dbReference type="EMBL" id="KAK7325801.1"/>
    </source>
</evidence>
<dbReference type="EMBL" id="JAYMYR010000106">
    <property type="protein sequence ID" value="KAK7325719.1"/>
    <property type="molecule type" value="Genomic_DNA"/>
</dbReference>
<gene>
    <name evidence="2" type="ORF">VNO80_33845</name>
    <name evidence="1" type="ORF">VNO80_33987</name>
</gene>
<dbReference type="Proteomes" id="UP001374584">
    <property type="component" value="Unassembled WGS sequence"/>
</dbReference>
<evidence type="ECO:0000313" key="3">
    <source>
        <dbReference type="Proteomes" id="UP001374584"/>
    </source>
</evidence>
<evidence type="ECO:0000313" key="1">
    <source>
        <dbReference type="EMBL" id="KAK7325719.1"/>
    </source>
</evidence>
<accession>A0AAN9L160</accession>